<evidence type="ECO:0000256" key="2">
    <source>
        <dbReference type="ARBA" id="ARBA00022490"/>
    </source>
</evidence>
<dbReference type="InterPro" id="IPR004107">
    <property type="entry name" value="Integrase_SAM-like_N"/>
</dbReference>
<dbReference type="GO" id="GO:0051301">
    <property type="term" value="P:cell division"/>
    <property type="evidence" value="ECO:0007669"/>
    <property type="project" value="UniProtKB-KW"/>
</dbReference>
<keyword evidence="4" id="KW-0159">Chromosome partition</keyword>
<dbReference type="Gene3D" id="1.10.443.10">
    <property type="entry name" value="Intergrase catalytic core"/>
    <property type="match status" value="1"/>
</dbReference>
<keyword evidence="3" id="KW-0132">Cell division</keyword>
<dbReference type="Gene3D" id="1.10.150.130">
    <property type="match status" value="1"/>
</dbReference>
<dbReference type="GO" id="GO:0003677">
    <property type="term" value="F:DNA binding"/>
    <property type="evidence" value="ECO:0007669"/>
    <property type="project" value="UniProtKB-UniRule"/>
</dbReference>
<keyword evidence="7" id="KW-0233">DNA recombination</keyword>
<dbReference type="GO" id="GO:0015074">
    <property type="term" value="P:DNA integration"/>
    <property type="evidence" value="ECO:0007669"/>
    <property type="project" value="UniProtKB-KW"/>
</dbReference>
<dbReference type="Proteomes" id="UP000326951">
    <property type="component" value="Chromosome"/>
</dbReference>
<name>A0A5K7X7A2_9BACL</name>
<dbReference type="GO" id="GO:0007059">
    <property type="term" value="P:chromosome segregation"/>
    <property type="evidence" value="ECO:0007669"/>
    <property type="project" value="UniProtKB-KW"/>
</dbReference>
<keyword evidence="5" id="KW-0229">DNA integration</keyword>
<evidence type="ECO:0000256" key="9">
    <source>
        <dbReference type="PROSITE-ProRule" id="PRU01248"/>
    </source>
</evidence>
<dbReference type="PANTHER" id="PTHR30349">
    <property type="entry name" value="PHAGE INTEGRASE-RELATED"/>
    <property type="match status" value="1"/>
</dbReference>
<evidence type="ECO:0000256" key="7">
    <source>
        <dbReference type="ARBA" id="ARBA00023172"/>
    </source>
</evidence>
<accession>A0A5K7X7A2</accession>
<dbReference type="SUPFAM" id="SSF56349">
    <property type="entry name" value="DNA breaking-rejoining enzymes"/>
    <property type="match status" value="1"/>
</dbReference>
<feature type="domain" description="Core-binding (CB)" evidence="11">
    <location>
        <begin position="51"/>
        <end position="133"/>
    </location>
</feature>
<organism evidence="12 13">
    <name type="scientific">Sporolactobacillus terrae</name>
    <dbReference type="NCBI Taxonomy" id="269673"/>
    <lineage>
        <taxon>Bacteria</taxon>
        <taxon>Bacillati</taxon>
        <taxon>Bacillota</taxon>
        <taxon>Bacilli</taxon>
        <taxon>Bacillales</taxon>
        <taxon>Sporolactobacillaceae</taxon>
        <taxon>Sporolactobacillus</taxon>
    </lineage>
</organism>
<dbReference type="InterPro" id="IPR013762">
    <property type="entry name" value="Integrase-like_cat_sf"/>
</dbReference>
<dbReference type="RefSeq" id="WP_152080684.1">
    <property type="nucleotide sequence ID" value="NZ_AP021853.1"/>
</dbReference>
<dbReference type="InterPro" id="IPR011010">
    <property type="entry name" value="DNA_brk_join_enz"/>
</dbReference>
<dbReference type="GO" id="GO:0006310">
    <property type="term" value="P:DNA recombination"/>
    <property type="evidence" value="ECO:0007669"/>
    <property type="project" value="UniProtKB-KW"/>
</dbReference>
<evidence type="ECO:0000256" key="4">
    <source>
        <dbReference type="ARBA" id="ARBA00022829"/>
    </source>
</evidence>
<dbReference type="PROSITE" id="PS51898">
    <property type="entry name" value="TYR_RECOMBINASE"/>
    <property type="match status" value="1"/>
</dbReference>
<dbReference type="AlphaFoldDB" id="A0A5K7X7A2"/>
<evidence type="ECO:0000256" key="3">
    <source>
        <dbReference type="ARBA" id="ARBA00022618"/>
    </source>
</evidence>
<evidence type="ECO:0000256" key="8">
    <source>
        <dbReference type="ARBA" id="ARBA00023306"/>
    </source>
</evidence>
<dbReference type="InterPro" id="IPR044068">
    <property type="entry name" value="CB"/>
</dbReference>
<evidence type="ECO:0000259" key="10">
    <source>
        <dbReference type="PROSITE" id="PS51898"/>
    </source>
</evidence>
<dbReference type="InterPro" id="IPR010998">
    <property type="entry name" value="Integrase_recombinase_N"/>
</dbReference>
<evidence type="ECO:0000256" key="5">
    <source>
        <dbReference type="ARBA" id="ARBA00022908"/>
    </source>
</evidence>
<dbReference type="Pfam" id="PF00589">
    <property type="entry name" value="Phage_integrase"/>
    <property type="match status" value="1"/>
</dbReference>
<dbReference type="GO" id="GO:0005737">
    <property type="term" value="C:cytoplasm"/>
    <property type="evidence" value="ECO:0007669"/>
    <property type="project" value="UniProtKB-SubCell"/>
</dbReference>
<sequence>MKNEMINDVLNRMVAHLDNHQMLKLKDVLLECFAGVSLEMERDNKTSDYILTNTARVNGFLSSKKVEGCSSKSLDYYKKTIDRMLASVGKDLTRITTEDLRNYLAEYHDVRKVSKVTIDNIRRILSSFFSWLEDEELIMKSPVRRIHKVKTDKLVKETYSDEMLEKMRDSCVKSRDLALIDLLASTGMRVGELVKLNKSDINFHERECVVLGKGSKERLVYFDARTKIHLMHYLSERHDKNPALFVALNAPHYRLTIGGVEARLKKIGKSVTEDRVYPHKFRRTLATAAIDKGMPIEQVQHLLGHQRIDTTLQYAMVNQVNVKNAHRKYIG</sequence>
<evidence type="ECO:0000259" key="11">
    <source>
        <dbReference type="PROSITE" id="PS51900"/>
    </source>
</evidence>
<dbReference type="Pfam" id="PF13495">
    <property type="entry name" value="Phage_int_SAM_4"/>
    <property type="match status" value="1"/>
</dbReference>
<dbReference type="PROSITE" id="PS51900">
    <property type="entry name" value="CB"/>
    <property type="match status" value="1"/>
</dbReference>
<keyword evidence="8" id="KW-0131">Cell cycle</keyword>
<protein>
    <submittedName>
        <fullName evidence="12">Phage integrase</fullName>
    </submittedName>
</protein>
<keyword evidence="2" id="KW-0963">Cytoplasm</keyword>
<dbReference type="EMBL" id="AP021853">
    <property type="protein sequence ID" value="BBN99696.1"/>
    <property type="molecule type" value="Genomic_DNA"/>
</dbReference>
<dbReference type="InterPro" id="IPR050090">
    <property type="entry name" value="Tyrosine_recombinase_XerCD"/>
</dbReference>
<comment type="subcellular location">
    <subcellularLocation>
        <location evidence="1">Cytoplasm</location>
    </subcellularLocation>
</comment>
<reference evidence="12 13" key="1">
    <citation type="submission" date="2019-09" db="EMBL/GenBank/DDBJ databases">
        <title>Complete genome sequence of Sporolactobacillus terrae 70-3.</title>
        <authorList>
            <person name="Tanaka N."/>
            <person name="Shiwa Y."/>
            <person name="Fujita N."/>
            <person name="Tanasupawat S."/>
        </authorList>
    </citation>
    <scope>NUCLEOTIDE SEQUENCE [LARGE SCALE GENOMIC DNA]</scope>
    <source>
        <strain evidence="12 13">70-3</strain>
    </source>
</reference>
<feature type="domain" description="Tyr recombinase" evidence="10">
    <location>
        <begin position="153"/>
        <end position="327"/>
    </location>
</feature>
<evidence type="ECO:0000313" key="13">
    <source>
        <dbReference type="Proteomes" id="UP000326951"/>
    </source>
</evidence>
<keyword evidence="6 9" id="KW-0238">DNA-binding</keyword>
<evidence type="ECO:0000256" key="1">
    <source>
        <dbReference type="ARBA" id="ARBA00004496"/>
    </source>
</evidence>
<dbReference type="CDD" id="cd00397">
    <property type="entry name" value="DNA_BRE_C"/>
    <property type="match status" value="1"/>
</dbReference>
<evidence type="ECO:0000256" key="6">
    <source>
        <dbReference type="ARBA" id="ARBA00023125"/>
    </source>
</evidence>
<dbReference type="PANTHER" id="PTHR30349:SF77">
    <property type="entry name" value="TYROSINE RECOMBINASE XERC"/>
    <property type="match status" value="1"/>
</dbReference>
<proteinExistence type="predicted"/>
<gene>
    <name evidence="12" type="ORF">St703_24010</name>
</gene>
<evidence type="ECO:0000313" key="12">
    <source>
        <dbReference type="EMBL" id="BBN99696.1"/>
    </source>
</evidence>
<dbReference type="InterPro" id="IPR002104">
    <property type="entry name" value="Integrase_catalytic"/>
</dbReference>
<dbReference type="NCBIfam" id="NF040815">
    <property type="entry name" value="recomb_XerA_Arch"/>
    <property type="match status" value="1"/>
</dbReference>